<evidence type="ECO:0000313" key="3">
    <source>
        <dbReference type="EMBL" id="KAF2127748.1"/>
    </source>
</evidence>
<feature type="transmembrane region" description="Helical" evidence="2">
    <location>
        <begin position="22"/>
        <end position="51"/>
    </location>
</feature>
<sequence>MPSIAHLQKRVDLEQGGLTGTAWALIICVSIAPAIILLGTTLYLLLVYPYASRSCCCGRKKNKAAQSADMLQQPENNNPDNLWNNYSYTIPQRPATTPKAAEPGHSTELGGGRLTKSRPATAKHDMRMSTQSSQSFNTVQGVHEPKPFV</sequence>
<evidence type="ECO:0000313" key="4">
    <source>
        <dbReference type="Proteomes" id="UP000799771"/>
    </source>
</evidence>
<protein>
    <submittedName>
        <fullName evidence="3">Uncharacterized protein</fullName>
    </submittedName>
</protein>
<feature type="region of interest" description="Disordered" evidence="1">
    <location>
        <begin position="66"/>
        <end position="149"/>
    </location>
</feature>
<dbReference type="RefSeq" id="XP_033522137.1">
    <property type="nucleotide sequence ID" value="XM_033673273.1"/>
</dbReference>
<dbReference type="Proteomes" id="UP000799771">
    <property type="component" value="Unassembled WGS sequence"/>
</dbReference>
<feature type="compositionally biased region" description="Low complexity" evidence="1">
    <location>
        <begin position="76"/>
        <end position="85"/>
    </location>
</feature>
<dbReference type="GeneID" id="54413705"/>
<dbReference type="AlphaFoldDB" id="A0A6A6AA55"/>
<keyword evidence="2" id="KW-1133">Transmembrane helix</keyword>
<reference evidence="3" key="1">
    <citation type="journal article" date="2020" name="Stud. Mycol.">
        <title>101 Dothideomycetes genomes: a test case for predicting lifestyles and emergence of pathogens.</title>
        <authorList>
            <person name="Haridas S."/>
            <person name="Albert R."/>
            <person name="Binder M."/>
            <person name="Bloem J."/>
            <person name="Labutti K."/>
            <person name="Salamov A."/>
            <person name="Andreopoulos B."/>
            <person name="Baker S."/>
            <person name="Barry K."/>
            <person name="Bills G."/>
            <person name="Bluhm B."/>
            <person name="Cannon C."/>
            <person name="Castanera R."/>
            <person name="Culley D."/>
            <person name="Daum C."/>
            <person name="Ezra D."/>
            <person name="Gonzalez J."/>
            <person name="Henrissat B."/>
            <person name="Kuo A."/>
            <person name="Liang C."/>
            <person name="Lipzen A."/>
            <person name="Lutzoni F."/>
            <person name="Magnuson J."/>
            <person name="Mondo S."/>
            <person name="Nolan M."/>
            <person name="Ohm R."/>
            <person name="Pangilinan J."/>
            <person name="Park H.-J."/>
            <person name="Ramirez L."/>
            <person name="Alfaro M."/>
            <person name="Sun H."/>
            <person name="Tritt A."/>
            <person name="Yoshinaga Y."/>
            <person name="Zwiers L.-H."/>
            <person name="Turgeon B."/>
            <person name="Goodwin S."/>
            <person name="Spatafora J."/>
            <person name="Crous P."/>
            <person name="Grigoriev I."/>
        </authorList>
    </citation>
    <scope>NUCLEOTIDE SEQUENCE</scope>
    <source>
        <strain evidence="3">CBS 119687</strain>
    </source>
</reference>
<proteinExistence type="predicted"/>
<feature type="compositionally biased region" description="Polar residues" evidence="1">
    <location>
        <begin position="128"/>
        <end position="140"/>
    </location>
</feature>
<keyword evidence="4" id="KW-1185">Reference proteome</keyword>
<evidence type="ECO:0000256" key="2">
    <source>
        <dbReference type="SAM" id="Phobius"/>
    </source>
</evidence>
<keyword evidence="2" id="KW-0472">Membrane</keyword>
<gene>
    <name evidence="3" type="ORF">P153DRAFT_54726</name>
</gene>
<dbReference type="EMBL" id="ML977510">
    <property type="protein sequence ID" value="KAF2127748.1"/>
    <property type="molecule type" value="Genomic_DNA"/>
</dbReference>
<organism evidence="3 4">
    <name type="scientific">Dothidotthia symphoricarpi CBS 119687</name>
    <dbReference type="NCBI Taxonomy" id="1392245"/>
    <lineage>
        <taxon>Eukaryota</taxon>
        <taxon>Fungi</taxon>
        <taxon>Dikarya</taxon>
        <taxon>Ascomycota</taxon>
        <taxon>Pezizomycotina</taxon>
        <taxon>Dothideomycetes</taxon>
        <taxon>Pleosporomycetidae</taxon>
        <taxon>Pleosporales</taxon>
        <taxon>Dothidotthiaceae</taxon>
        <taxon>Dothidotthia</taxon>
    </lineage>
</organism>
<name>A0A6A6AA55_9PLEO</name>
<evidence type="ECO:0000256" key="1">
    <source>
        <dbReference type="SAM" id="MobiDB-lite"/>
    </source>
</evidence>
<accession>A0A6A6AA55</accession>
<keyword evidence="2" id="KW-0812">Transmembrane</keyword>